<dbReference type="Proteomes" id="UP001187192">
    <property type="component" value="Unassembled WGS sequence"/>
</dbReference>
<proteinExistence type="predicted"/>
<comment type="caution">
    <text evidence="1">The sequence shown here is derived from an EMBL/GenBank/DDBJ whole genome shotgun (WGS) entry which is preliminary data.</text>
</comment>
<dbReference type="AlphaFoldDB" id="A0AA88E4U3"/>
<evidence type="ECO:0000313" key="2">
    <source>
        <dbReference type="Proteomes" id="UP001187192"/>
    </source>
</evidence>
<accession>A0AA88E4U3</accession>
<name>A0AA88E4U3_FICCA</name>
<sequence>MVLMAEVRGGKIWGGRRRMCMEREAIGSTMMRLHGKLFHGGSLKVGEWWQRSATIPVWQ</sequence>
<organism evidence="1 2">
    <name type="scientific">Ficus carica</name>
    <name type="common">Common fig</name>
    <dbReference type="NCBI Taxonomy" id="3494"/>
    <lineage>
        <taxon>Eukaryota</taxon>
        <taxon>Viridiplantae</taxon>
        <taxon>Streptophyta</taxon>
        <taxon>Embryophyta</taxon>
        <taxon>Tracheophyta</taxon>
        <taxon>Spermatophyta</taxon>
        <taxon>Magnoliopsida</taxon>
        <taxon>eudicotyledons</taxon>
        <taxon>Gunneridae</taxon>
        <taxon>Pentapetalae</taxon>
        <taxon>rosids</taxon>
        <taxon>fabids</taxon>
        <taxon>Rosales</taxon>
        <taxon>Moraceae</taxon>
        <taxon>Ficeae</taxon>
        <taxon>Ficus</taxon>
    </lineage>
</organism>
<keyword evidence="2" id="KW-1185">Reference proteome</keyword>
<dbReference type="EMBL" id="BTGU01000319">
    <property type="protein sequence ID" value="GMN66385.1"/>
    <property type="molecule type" value="Genomic_DNA"/>
</dbReference>
<reference evidence="1" key="1">
    <citation type="submission" date="2023-07" db="EMBL/GenBank/DDBJ databases">
        <title>draft genome sequence of fig (Ficus carica).</title>
        <authorList>
            <person name="Takahashi T."/>
            <person name="Nishimura K."/>
        </authorList>
    </citation>
    <scope>NUCLEOTIDE SEQUENCE</scope>
</reference>
<protein>
    <submittedName>
        <fullName evidence="1">Uncharacterized protein</fullName>
    </submittedName>
</protein>
<gene>
    <name evidence="1" type="ORF">TIFTF001_035454</name>
</gene>
<evidence type="ECO:0000313" key="1">
    <source>
        <dbReference type="EMBL" id="GMN66385.1"/>
    </source>
</evidence>